<evidence type="ECO:0000313" key="11">
    <source>
        <dbReference type="Proteomes" id="UP000018126"/>
    </source>
</evidence>
<evidence type="ECO:0000256" key="7">
    <source>
        <dbReference type="RuleBase" id="RU003557"/>
    </source>
</evidence>
<evidence type="ECO:0000313" key="10">
    <source>
        <dbReference type="EMBL" id="EST89347.1"/>
    </source>
</evidence>
<dbReference type="PROSITE" id="PS00737">
    <property type="entry name" value="THIOLASE_2"/>
    <property type="match status" value="1"/>
</dbReference>
<feature type="active site" description="Proton acceptor" evidence="6">
    <location>
        <position position="356"/>
    </location>
</feature>
<name>V6Q3L0_9ENTE</name>
<comment type="caution">
    <text evidence="10">The sequence shown here is derived from an EMBL/GenBank/DDBJ whole genome shotgun (WGS) entry which is preliminary data.</text>
</comment>
<dbReference type="InterPro" id="IPR016039">
    <property type="entry name" value="Thiolase-like"/>
</dbReference>
<keyword evidence="11" id="KW-1185">Reference proteome</keyword>
<dbReference type="InterPro" id="IPR020615">
    <property type="entry name" value="Thiolase_acyl_enz_int_AS"/>
</dbReference>
<evidence type="ECO:0000256" key="1">
    <source>
        <dbReference type="ARBA" id="ARBA00010982"/>
    </source>
</evidence>
<feature type="active site" description="Proton acceptor" evidence="6">
    <location>
        <position position="386"/>
    </location>
</feature>
<protein>
    <recommendedName>
        <fullName evidence="2">acetyl-CoA C-acetyltransferase</fullName>
        <ecNumber evidence="2">2.3.1.9</ecNumber>
    </recommendedName>
    <alternativeName>
        <fullName evidence="5">Acetoacetyl-CoA thiolase</fullName>
    </alternativeName>
</protein>
<dbReference type="InterPro" id="IPR002155">
    <property type="entry name" value="Thiolase"/>
</dbReference>
<evidence type="ECO:0000259" key="8">
    <source>
        <dbReference type="Pfam" id="PF00108"/>
    </source>
</evidence>
<dbReference type="Gene3D" id="3.40.47.10">
    <property type="match status" value="2"/>
</dbReference>
<dbReference type="PANTHER" id="PTHR18919">
    <property type="entry name" value="ACETYL-COA C-ACYLTRANSFERASE"/>
    <property type="match status" value="1"/>
</dbReference>
<dbReference type="InterPro" id="IPR020616">
    <property type="entry name" value="Thiolase_N"/>
</dbReference>
<dbReference type="STRING" id="1408226.T233_01482"/>
<dbReference type="PROSITE" id="PS00098">
    <property type="entry name" value="THIOLASE_1"/>
    <property type="match status" value="1"/>
</dbReference>
<comment type="similarity">
    <text evidence="1 7">Belongs to the thiolase-like superfamily. Thiolase family.</text>
</comment>
<dbReference type="PROSITE" id="PS00099">
    <property type="entry name" value="THIOLASE_3"/>
    <property type="match status" value="1"/>
</dbReference>
<keyword evidence="3 7" id="KW-0808">Transferase</keyword>
<dbReference type="FunFam" id="3.40.47.10:FF:000010">
    <property type="entry name" value="Acetyl-CoA acetyltransferase (Thiolase)"/>
    <property type="match status" value="1"/>
</dbReference>
<accession>V6Q3L0</accession>
<dbReference type="InterPro" id="IPR020617">
    <property type="entry name" value="Thiolase_C"/>
</dbReference>
<reference evidence="10 11" key="1">
    <citation type="journal article" date="2013" name="Genome Announc.">
        <title>High-Quality Draft Genome Sequence of Vagococcus lutrae Strain LBD1, Isolated from the Largemouth Bass Micropterus salmoides.</title>
        <authorList>
            <person name="Lebreton F."/>
            <person name="Valentino M.D."/>
            <person name="Duncan L.B."/>
            <person name="Zeng Q."/>
            <person name="Manson McGuire A."/>
            <person name="Earl A.M."/>
            <person name="Gilmore M.S."/>
        </authorList>
    </citation>
    <scope>NUCLEOTIDE SEQUENCE [LARGE SCALE GENOMIC DNA]</scope>
    <source>
        <strain evidence="10 11">LBD1</strain>
    </source>
</reference>
<dbReference type="PANTHER" id="PTHR18919:SF107">
    <property type="entry name" value="ACETYL-COA ACETYLTRANSFERASE, CYTOSOLIC"/>
    <property type="match status" value="1"/>
</dbReference>
<dbReference type="GO" id="GO:0003985">
    <property type="term" value="F:acetyl-CoA C-acetyltransferase activity"/>
    <property type="evidence" value="ECO:0007669"/>
    <property type="project" value="UniProtKB-EC"/>
</dbReference>
<dbReference type="AlphaFoldDB" id="V6Q3L0"/>
<keyword evidence="4 7" id="KW-0012">Acyltransferase</keyword>
<gene>
    <name evidence="10" type="ORF">T233_01482</name>
</gene>
<evidence type="ECO:0000256" key="2">
    <source>
        <dbReference type="ARBA" id="ARBA00012705"/>
    </source>
</evidence>
<dbReference type="RefSeq" id="WP_023606788.1">
    <property type="nucleotide sequence ID" value="NZ_AYSH01000019.1"/>
</dbReference>
<dbReference type="EMBL" id="AYSH01000019">
    <property type="protein sequence ID" value="EST89347.1"/>
    <property type="molecule type" value="Genomic_DNA"/>
</dbReference>
<dbReference type="CDD" id="cd00751">
    <property type="entry name" value="thiolase"/>
    <property type="match status" value="1"/>
</dbReference>
<evidence type="ECO:0000259" key="9">
    <source>
        <dbReference type="Pfam" id="PF02803"/>
    </source>
</evidence>
<dbReference type="Pfam" id="PF02803">
    <property type="entry name" value="Thiolase_C"/>
    <property type="match status" value="1"/>
</dbReference>
<dbReference type="InterPro" id="IPR020613">
    <property type="entry name" value="Thiolase_CS"/>
</dbReference>
<evidence type="ECO:0000256" key="5">
    <source>
        <dbReference type="ARBA" id="ARBA00030755"/>
    </source>
</evidence>
<evidence type="ECO:0000256" key="4">
    <source>
        <dbReference type="ARBA" id="ARBA00023315"/>
    </source>
</evidence>
<dbReference type="SUPFAM" id="SSF53901">
    <property type="entry name" value="Thiolase-like"/>
    <property type="match status" value="2"/>
</dbReference>
<evidence type="ECO:0000256" key="6">
    <source>
        <dbReference type="PIRSR" id="PIRSR000429-1"/>
    </source>
</evidence>
<dbReference type="PIRSF" id="PIRSF000429">
    <property type="entry name" value="Ac-CoA_Ac_transf"/>
    <property type="match status" value="1"/>
</dbReference>
<sequence>MKVYIVGAKRTPIGSFMGSLKNKSASELGSVAIQAALESAKVTGHQIDEVIMGHVLSAGQGQGPARQASLGAGLPDSVVAHSVNMVCGSGMKAMINGYAQIQTGLAKIIVAGGMESMSQAPYLLPKETRSGLKMGERSLIDSLIVDGLTDSHYHYHMGLTAEQLAEEFVISREEQDNYAFHSQQKAIAAVDDKAFVREIAPVRVSVRGKEEWFSEDEYPNRKTSLEKLARLRPAFKNDGNVTAGNASGINDGASAVVLASDSVVEQEQLTPLVEIIGIGQSGVDPLRMGLGPVKAIESALAMAKLSLSDIDYLEINEAFSSQSIAVLKELSAQHAVSEESLLKKTNIKGGAIALGHPIGASGSRILVTLIHILREKNAKYGVASLCIGGGMGIAMVVKNTNFLTEH</sequence>
<dbReference type="InterPro" id="IPR020610">
    <property type="entry name" value="Thiolase_AS"/>
</dbReference>
<feature type="domain" description="Thiolase N-terminal" evidence="8">
    <location>
        <begin position="3"/>
        <end position="261"/>
    </location>
</feature>
<evidence type="ECO:0000256" key="3">
    <source>
        <dbReference type="ARBA" id="ARBA00022679"/>
    </source>
</evidence>
<dbReference type="NCBIfam" id="TIGR01930">
    <property type="entry name" value="AcCoA-C-Actrans"/>
    <property type="match status" value="1"/>
</dbReference>
<dbReference type="eggNOG" id="COG0183">
    <property type="taxonomic scope" value="Bacteria"/>
</dbReference>
<feature type="active site" description="Acyl-thioester intermediate" evidence="6">
    <location>
        <position position="87"/>
    </location>
</feature>
<organism evidence="10 11">
    <name type="scientific">Vagococcus lutrae LBD1</name>
    <dbReference type="NCBI Taxonomy" id="1408226"/>
    <lineage>
        <taxon>Bacteria</taxon>
        <taxon>Bacillati</taxon>
        <taxon>Bacillota</taxon>
        <taxon>Bacilli</taxon>
        <taxon>Lactobacillales</taxon>
        <taxon>Enterococcaceae</taxon>
        <taxon>Vagococcus</taxon>
    </lineage>
</organism>
<dbReference type="PATRIC" id="fig|1408226.3.peg.1437"/>
<dbReference type="Pfam" id="PF00108">
    <property type="entry name" value="Thiolase_N"/>
    <property type="match status" value="1"/>
</dbReference>
<proteinExistence type="inferred from homology"/>
<feature type="domain" description="Thiolase C-terminal" evidence="9">
    <location>
        <begin position="270"/>
        <end position="398"/>
    </location>
</feature>
<dbReference type="Proteomes" id="UP000018126">
    <property type="component" value="Unassembled WGS sequence"/>
</dbReference>
<dbReference type="EC" id="2.3.1.9" evidence="2"/>